<dbReference type="Proteomes" id="UP000593572">
    <property type="component" value="Unassembled WGS sequence"/>
</dbReference>
<dbReference type="EMBL" id="JABEZX010000008">
    <property type="protein sequence ID" value="MBA0563148.1"/>
    <property type="molecule type" value="Genomic_DNA"/>
</dbReference>
<evidence type="ECO:0000313" key="3">
    <source>
        <dbReference type="Proteomes" id="UP000593572"/>
    </source>
</evidence>
<protein>
    <submittedName>
        <fullName evidence="2">Uncharacterized protein</fullName>
    </submittedName>
</protein>
<sequence>MRFSSLYSHREMYSPKLTLV</sequence>
<feature type="region of interest" description="Disordered" evidence="1">
    <location>
        <begin position="1"/>
        <end position="20"/>
    </location>
</feature>
<keyword evidence="3" id="KW-1185">Reference proteome</keyword>
<evidence type="ECO:0000313" key="2">
    <source>
        <dbReference type="EMBL" id="MBA0563148.1"/>
    </source>
</evidence>
<gene>
    <name evidence="2" type="ORF">Golob_008147</name>
</gene>
<accession>A0A7J8MEJ4</accession>
<dbReference type="AlphaFoldDB" id="A0A7J8MEJ4"/>
<organism evidence="2 3">
    <name type="scientific">Gossypium lobatum</name>
    <dbReference type="NCBI Taxonomy" id="34289"/>
    <lineage>
        <taxon>Eukaryota</taxon>
        <taxon>Viridiplantae</taxon>
        <taxon>Streptophyta</taxon>
        <taxon>Embryophyta</taxon>
        <taxon>Tracheophyta</taxon>
        <taxon>Spermatophyta</taxon>
        <taxon>Magnoliopsida</taxon>
        <taxon>eudicotyledons</taxon>
        <taxon>Gunneridae</taxon>
        <taxon>Pentapetalae</taxon>
        <taxon>rosids</taxon>
        <taxon>malvids</taxon>
        <taxon>Malvales</taxon>
        <taxon>Malvaceae</taxon>
        <taxon>Malvoideae</taxon>
        <taxon>Gossypium</taxon>
    </lineage>
</organism>
<evidence type="ECO:0000256" key="1">
    <source>
        <dbReference type="SAM" id="MobiDB-lite"/>
    </source>
</evidence>
<comment type="caution">
    <text evidence="2">The sequence shown here is derived from an EMBL/GenBank/DDBJ whole genome shotgun (WGS) entry which is preliminary data.</text>
</comment>
<proteinExistence type="predicted"/>
<name>A0A7J8MEJ4_9ROSI</name>
<reference evidence="2 3" key="1">
    <citation type="journal article" date="2019" name="Genome Biol. Evol.">
        <title>Insights into the evolution of the New World diploid cottons (Gossypium, subgenus Houzingenia) based on genome sequencing.</title>
        <authorList>
            <person name="Grover C.E."/>
            <person name="Arick M.A. 2nd"/>
            <person name="Thrash A."/>
            <person name="Conover J.L."/>
            <person name="Sanders W.S."/>
            <person name="Peterson D.G."/>
            <person name="Frelichowski J.E."/>
            <person name="Scheffler J.A."/>
            <person name="Scheffler B.E."/>
            <person name="Wendel J.F."/>
        </authorList>
    </citation>
    <scope>NUCLEOTIDE SEQUENCE [LARGE SCALE GENOMIC DNA]</scope>
    <source>
        <strain evidence="2">157</strain>
        <tissue evidence="2">Leaf</tissue>
    </source>
</reference>